<dbReference type="Pfam" id="PF04397">
    <property type="entry name" value="LytTR"/>
    <property type="match status" value="1"/>
</dbReference>
<reference evidence="2 3" key="1">
    <citation type="submission" date="2018-01" db="EMBL/GenBank/DDBJ databases">
        <title>Genome sequence of the PGP bacterium Paenibacillus illinoisensis E3.</title>
        <authorList>
            <person name="Rolli E."/>
            <person name="Marasco R."/>
            <person name="Bessem C."/>
            <person name="Michoud G."/>
            <person name="Gaiarsa S."/>
            <person name="Borin S."/>
            <person name="Daffonchio D."/>
        </authorList>
    </citation>
    <scope>NUCLEOTIDE SEQUENCE [LARGE SCALE GENOMIC DNA]</scope>
    <source>
        <strain evidence="2 3">E3</strain>
    </source>
</reference>
<dbReference type="EMBL" id="PRLG01000013">
    <property type="protein sequence ID" value="PYY29944.1"/>
    <property type="molecule type" value="Genomic_DNA"/>
</dbReference>
<evidence type="ECO:0000313" key="2">
    <source>
        <dbReference type="EMBL" id="PYY29944.1"/>
    </source>
</evidence>
<dbReference type="Proteomes" id="UP000247459">
    <property type="component" value="Unassembled WGS sequence"/>
</dbReference>
<dbReference type="GO" id="GO:0000156">
    <property type="term" value="F:phosphorelay response regulator activity"/>
    <property type="evidence" value="ECO:0007669"/>
    <property type="project" value="InterPro"/>
</dbReference>
<dbReference type="PANTHER" id="PTHR37299">
    <property type="entry name" value="TRANSCRIPTIONAL REGULATOR-RELATED"/>
    <property type="match status" value="1"/>
</dbReference>
<comment type="caution">
    <text evidence="2">The sequence shown here is derived from an EMBL/GenBank/DDBJ whole genome shotgun (WGS) entry which is preliminary data.</text>
</comment>
<organism evidence="2 3">
    <name type="scientific">Paenibacillus illinoisensis</name>
    <dbReference type="NCBI Taxonomy" id="59845"/>
    <lineage>
        <taxon>Bacteria</taxon>
        <taxon>Bacillati</taxon>
        <taxon>Bacillota</taxon>
        <taxon>Bacilli</taxon>
        <taxon>Bacillales</taxon>
        <taxon>Paenibacillaceae</taxon>
        <taxon>Paenibacillus</taxon>
    </lineage>
</organism>
<dbReference type="PANTHER" id="PTHR37299:SF1">
    <property type="entry name" value="STAGE 0 SPORULATION PROTEIN A HOMOLOG"/>
    <property type="match status" value="1"/>
</dbReference>
<dbReference type="GO" id="GO:0003677">
    <property type="term" value="F:DNA binding"/>
    <property type="evidence" value="ECO:0007669"/>
    <property type="project" value="InterPro"/>
</dbReference>
<sequence>MKVTFETDASMERRLAKVVTNPAEQQRWEEIDKAISHLEKQMVVINPKNNRNVQIQPSSILAIESEDRMCNVRVISGESYLLGKRLKYVEEDMDSSQFLKINNSTMINVKHIQTFAATDHARIQVELKDGSSYYVSRYYIKNFRGKLL</sequence>
<dbReference type="InterPro" id="IPR007492">
    <property type="entry name" value="LytTR_DNA-bd_dom"/>
</dbReference>
<gene>
    <name evidence="2" type="ORF">PIL02S_01541</name>
</gene>
<proteinExistence type="predicted"/>
<dbReference type="AlphaFoldDB" id="A0A2W0CD46"/>
<accession>A0A2W0CD46</accession>
<feature type="domain" description="HTH LytTR-type" evidence="1">
    <location>
        <begin position="45"/>
        <end position="148"/>
    </location>
</feature>
<dbReference type="InterPro" id="IPR046947">
    <property type="entry name" value="LytR-like"/>
</dbReference>
<dbReference type="PROSITE" id="PS50930">
    <property type="entry name" value="HTH_LYTTR"/>
    <property type="match status" value="1"/>
</dbReference>
<protein>
    <recommendedName>
        <fullName evidence="1">HTH LytTR-type domain-containing protein</fullName>
    </recommendedName>
</protein>
<dbReference type="SMART" id="SM00850">
    <property type="entry name" value="LytTR"/>
    <property type="match status" value="1"/>
</dbReference>
<dbReference type="RefSeq" id="WP_181429710.1">
    <property type="nucleotide sequence ID" value="NZ_JAXBDC010000002.1"/>
</dbReference>
<dbReference type="Gene3D" id="2.40.50.1020">
    <property type="entry name" value="LytTr DNA-binding domain"/>
    <property type="match status" value="1"/>
</dbReference>
<evidence type="ECO:0000313" key="3">
    <source>
        <dbReference type="Proteomes" id="UP000247459"/>
    </source>
</evidence>
<name>A0A2W0CD46_9BACL</name>
<evidence type="ECO:0000259" key="1">
    <source>
        <dbReference type="PROSITE" id="PS50930"/>
    </source>
</evidence>